<comment type="subunit">
    <text evidence="4">Component of the pre-66S ribosomal particle.</text>
</comment>
<reference evidence="9" key="1">
    <citation type="submission" date="2021-03" db="EMBL/GenBank/DDBJ databases">
        <authorList>
            <person name="Tagirdzhanova G."/>
        </authorList>
    </citation>
    <scope>NUCLEOTIDE SEQUENCE</scope>
</reference>
<accession>A0A8H3I7J2</accession>
<protein>
    <recommendedName>
        <fullName evidence="5">Nucleolar protein 16</fullName>
    </recommendedName>
</protein>
<comment type="subcellular location">
    <subcellularLocation>
        <location evidence="2">Nucleus</location>
        <location evidence="2">Nucleolus</location>
    </subcellularLocation>
</comment>
<evidence type="ECO:0000256" key="8">
    <source>
        <dbReference type="SAM" id="MobiDB-lite"/>
    </source>
</evidence>
<evidence type="ECO:0000256" key="4">
    <source>
        <dbReference type="ARBA" id="ARBA00011187"/>
    </source>
</evidence>
<evidence type="ECO:0000256" key="2">
    <source>
        <dbReference type="ARBA" id="ARBA00004604"/>
    </source>
</evidence>
<evidence type="ECO:0000313" key="10">
    <source>
        <dbReference type="Proteomes" id="UP000664521"/>
    </source>
</evidence>
<dbReference type="EMBL" id="CAJPDS010000001">
    <property type="protein sequence ID" value="CAF9903354.1"/>
    <property type="molecule type" value="Genomic_DNA"/>
</dbReference>
<evidence type="ECO:0000256" key="1">
    <source>
        <dbReference type="ARBA" id="ARBA00002889"/>
    </source>
</evidence>
<dbReference type="PANTHER" id="PTHR13243">
    <property type="entry name" value="HSPC111 PROTEIN-RELATED"/>
    <property type="match status" value="1"/>
</dbReference>
<feature type="region of interest" description="Disordered" evidence="8">
    <location>
        <begin position="1"/>
        <end position="31"/>
    </location>
</feature>
<evidence type="ECO:0000256" key="7">
    <source>
        <dbReference type="ARBA" id="ARBA00023274"/>
    </source>
</evidence>
<organism evidence="9 10">
    <name type="scientific">Heterodermia speciosa</name>
    <dbReference type="NCBI Taxonomy" id="116794"/>
    <lineage>
        <taxon>Eukaryota</taxon>
        <taxon>Fungi</taxon>
        <taxon>Dikarya</taxon>
        <taxon>Ascomycota</taxon>
        <taxon>Pezizomycotina</taxon>
        <taxon>Lecanoromycetes</taxon>
        <taxon>OSLEUM clade</taxon>
        <taxon>Lecanoromycetidae</taxon>
        <taxon>Caliciales</taxon>
        <taxon>Physciaceae</taxon>
        <taxon>Heterodermia</taxon>
    </lineage>
</organism>
<dbReference type="GO" id="GO:1990904">
    <property type="term" value="C:ribonucleoprotein complex"/>
    <property type="evidence" value="ECO:0007669"/>
    <property type="project" value="UniProtKB-KW"/>
</dbReference>
<name>A0A8H3I7J2_9LECA</name>
<sequence length="240" mass="27267">MGRMLQKKKNRSSVPRATQKPKSKHLPVKASPLVAAKWDKNLTLSQNYRRLGLTSKLNARTGGTETKAADTNHPIEDRQSKHDSLAVAASRPTTSTGLKTARVIRDQEGRILKLVDNAEGWTNPLKDPLTAMDEHIETEGALNSSNRSTHDRIGQDGVVPELEAAALAELAKITKKKRPRKQSQREQEWIERMVDRYGQDIRSMSRDRKLNPNQQTEADIRRRVEVWQKSRRQIVQIQNS</sequence>
<dbReference type="AlphaFoldDB" id="A0A8H3I7J2"/>
<dbReference type="GO" id="GO:0042273">
    <property type="term" value="P:ribosomal large subunit biogenesis"/>
    <property type="evidence" value="ECO:0007669"/>
    <property type="project" value="TreeGrafter"/>
</dbReference>
<evidence type="ECO:0000256" key="6">
    <source>
        <dbReference type="ARBA" id="ARBA00023242"/>
    </source>
</evidence>
<evidence type="ECO:0000256" key="3">
    <source>
        <dbReference type="ARBA" id="ARBA00008479"/>
    </source>
</evidence>
<dbReference type="GO" id="GO:0005730">
    <property type="term" value="C:nucleolus"/>
    <property type="evidence" value="ECO:0007669"/>
    <property type="project" value="UniProtKB-SubCell"/>
</dbReference>
<keyword evidence="6" id="KW-0539">Nucleus</keyword>
<feature type="compositionally biased region" description="Basic residues" evidence="8">
    <location>
        <begin position="1"/>
        <end position="11"/>
    </location>
</feature>
<gene>
    <name evidence="9" type="primary">NOP16</name>
    <name evidence="9" type="ORF">HETSPECPRED_000229</name>
</gene>
<comment type="caution">
    <text evidence="9">The sequence shown here is derived from an EMBL/GenBank/DDBJ whole genome shotgun (WGS) entry which is preliminary data.</text>
</comment>
<proteinExistence type="inferred from homology"/>
<dbReference type="InterPro" id="IPR019002">
    <property type="entry name" value="Ribosome_biogenesis_Nop16"/>
</dbReference>
<keyword evidence="7" id="KW-0687">Ribonucleoprotein</keyword>
<keyword evidence="10" id="KW-1185">Reference proteome</keyword>
<comment type="function">
    <text evidence="1">Involved in the biogenesis of the 60S ribosomal subunit.</text>
</comment>
<evidence type="ECO:0000256" key="5">
    <source>
        <dbReference type="ARBA" id="ARBA00015522"/>
    </source>
</evidence>
<evidence type="ECO:0000313" key="9">
    <source>
        <dbReference type="EMBL" id="CAF9903354.1"/>
    </source>
</evidence>
<dbReference type="Pfam" id="PF09420">
    <property type="entry name" value="Nop16"/>
    <property type="match status" value="1"/>
</dbReference>
<dbReference type="Proteomes" id="UP000664521">
    <property type="component" value="Unassembled WGS sequence"/>
</dbReference>
<comment type="similarity">
    <text evidence="3">Belongs to the NOP16 family.</text>
</comment>
<dbReference type="OrthoDB" id="285729at2759"/>
<dbReference type="PANTHER" id="PTHR13243:SF1">
    <property type="entry name" value="NUCLEOLAR PROTEIN 16"/>
    <property type="match status" value="1"/>
</dbReference>